<dbReference type="Proteomes" id="UP000822688">
    <property type="component" value="Chromosome V"/>
</dbReference>
<comment type="caution">
    <text evidence="2">The sequence shown here is derived from an EMBL/GenBank/DDBJ whole genome shotgun (WGS) entry which is preliminary data.</text>
</comment>
<gene>
    <name evidence="2" type="ORF">KC19_VG310700</name>
</gene>
<keyword evidence="1" id="KW-0175">Coiled coil</keyword>
<reference evidence="2" key="1">
    <citation type="submission" date="2020-06" db="EMBL/GenBank/DDBJ databases">
        <title>WGS assembly of Ceratodon purpureus strain R40.</title>
        <authorList>
            <person name="Carey S.B."/>
            <person name="Jenkins J."/>
            <person name="Shu S."/>
            <person name="Lovell J.T."/>
            <person name="Sreedasyam A."/>
            <person name="Maumus F."/>
            <person name="Tiley G.P."/>
            <person name="Fernandez-Pozo N."/>
            <person name="Barry K."/>
            <person name="Chen C."/>
            <person name="Wang M."/>
            <person name="Lipzen A."/>
            <person name="Daum C."/>
            <person name="Saski C.A."/>
            <person name="Payton A.C."/>
            <person name="Mcbreen J.C."/>
            <person name="Conrad R.E."/>
            <person name="Kollar L.M."/>
            <person name="Olsson S."/>
            <person name="Huttunen S."/>
            <person name="Landis J.B."/>
            <person name="Wickett N.J."/>
            <person name="Johnson M.G."/>
            <person name="Rensing S.A."/>
            <person name="Grimwood J."/>
            <person name="Schmutz J."/>
            <person name="Mcdaniel S.F."/>
        </authorList>
    </citation>
    <scope>NUCLEOTIDE SEQUENCE</scope>
    <source>
        <strain evidence="2">R40</strain>
    </source>
</reference>
<organism evidence="2 3">
    <name type="scientific">Ceratodon purpureus</name>
    <name type="common">Fire moss</name>
    <name type="synonym">Dicranum purpureum</name>
    <dbReference type="NCBI Taxonomy" id="3225"/>
    <lineage>
        <taxon>Eukaryota</taxon>
        <taxon>Viridiplantae</taxon>
        <taxon>Streptophyta</taxon>
        <taxon>Embryophyta</taxon>
        <taxon>Bryophyta</taxon>
        <taxon>Bryophytina</taxon>
        <taxon>Bryopsida</taxon>
        <taxon>Dicranidae</taxon>
        <taxon>Pseudoditrichales</taxon>
        <taxon>Ditrichaceae</taxon>
        <taxon>Ceratodon</taxon>
    </lineage>
</organism>
<dbReference type="EMBL" id="CM026426">
    <property type="protein sequence ID" value="KAG0575010.1"/>
    <property type="molecule type" value="Genomic_DNA"/>
</dbReference>
<accession>A0A8T0HVD0</accession>
<proteinExistence type="predicted"/>
<protein>
    <submittedName>
        <fullName evidence="2">Uncharacterized protein</fullName>
    </submittedName>
</protein>
<evidence type="ECO:0000256" key="1">
    <source>
        <dbReference type="SAM" id="Coils"/>
    </source>
</evidence>
<keyword evidence="3" id="KW-1185">Reference proteome</keyword>
<feature type="coiled-coil region" evidence="1">
    <location>
        <begin position="109"/>
        <end position="136"/>
    </location>
</feature>
<evidence type="ECO:0000313" key="3">
    <source>
        <dbReference type="Proteomes" id="UP000822688"/>
    </source>
</evidence>
<dbReference type="AlphaFoldDB" id="A0A8T0HVD0"/>
<name>A0A8T0HVD0_CERPU</name>
<sequence length="158" mass="18510">MDELVESVRRLANAEIETLILRLEVRNLRSEINETDVLGLRDALTDAQETYESELDALANILQLFNPARRRRGLTDVERRVGRHLRDVINEKEEKEEATKRWWRGTRRVQSVQHQIRIAEEELANLEAVEQLTREDCYAPIVHLARVWTYAKAVGRKP</sequence>
<evidence type="ECO:0000313" key="2">
    <source>
        <dbReference type="EMBL" id="KAG0575010.1"/>
    </source>
</evidence>